<dbReference type="InterPro" id="IPR029068">
    <property type="entry name" value="Glyas_Bleomycin-R_OHBP_Dase"/>
</dbReference>
<dbReference type="EMBL" id="BAAAEO010000001">
    <property type="protein sequence ID" value="GAA0543360.1"/>
    <property type="molecule type" value="Genomic_DNA"/>
</dbReference>
<dbReference type="Gene3D" id="3.10.180.10">
    <property type="entry name" value="2,3-Dihydroxybiphenyl 1,2-Dioxygenase, domain 1"/>
    <property type="match status" value="1"/>
</dbReference>
<organism evidence="3 4">
    <name type="scientific">Rheinheimera aquimaris</name>
    <dbReference type="NCBI Taxonomy" id="412437"/>
    <lineage>
        <taxon>Bacteria</taxon>
        <taxon>Pseudomonadati</taxon>
        <taxon>Pseudomonadota</taxon>
        <taxon>Gammaproteobacteria</taxon>
        <taxon>Chromatiales</taxon>
        <taxon>Chromatiaceae</taxon>
        <taxon>Rheinheimera</taxon>
    </lineage>
</organism>
<protein>
    <submittedName>
        <fullName evidence="3">FosA5 family fosfomycin resistance glutathione transferase</fullName>
    </submittedName>
</protein>
<feature type="domain" description="VOC" evidence="2">
    <location>
        <begin position="4"/>
        <end position="112"/>
    </location>
</feature>
<evidence type="ECO:0000313" key="4">
    <source>
        <dbReference type="Proteomes" id="UP001501169"/>
    </source>
</evidence>
<dbReference type="PANTHER" id="PTHR36113">
    <property type="entry name" value="LYASE, PUTATIVE-RELATED-RELATED"/>
    <property type="match status" value="1"/>
</dbReference>
<keyword evidence="1" id="KW-0479">Metal-binding</keyword>
<dbReference type="InterPro" id="IPR051332">
    <property type="entry name" value="Fosfomycin_Res_Enzymes"/>
</dbReference>
<dbReference type="CDD" id="cd07244">
    <property type="entry name" value="FosA"/>
    <property type="match status" value="1"/>
</dbReference>
<sequence length="132" mass="14960">MLQGINHITIAMSNLDRSLAFYAELLGMKAHVRWDTGAYLSLADMWFCLSCDTPIPNQDYSHIALTIAEKDFTAFATRLRKNGVIEWKQNSSEGQSIYFLDPDGYKLELHCGNLQSRLAALTQQPYSGLIWL</sequence>
<dbReference type="GO" id="GO:0016740">
    <property type="term" value="F:transferase activity"/>
    <property type="evidence" value="ECO:0007669"/>
    <property type="project" value="UniProtKB-KW"/>
</dbReference>
<evidence type="ECO:0000259" key="2">
    <source>
        <dbReference type="PROSITE" id="PS51819"/>
    </source>
</evidence>
<name>A0ABN1DHH9_9GAMM</name>
<gene>
    <name evidence="3" type="primary">fosA</name>
    <name evidence="3" type="ORF">GCM10009098_08770</name>
</gene>
<dbReference type="PROSITE" id="PS51819">
    <property type="entry name" value="VOC"/>
    <property type="match status" value="1"/>
</dbReference>
<reference evidence="3 4" key="1">
    <citation type="journal article" date="2019" name="Int. J. Syst. Evol. Microbiol.">
        <title>The Global Catalogue of Microorganisms (GCM) 10K type strain sequencing project: providing services to taxonomists for standard genome sequencing and annotation.</title>
        <authorList>
            <consortium name="The Broad Institute Genomics Platform"/>
            <consortium name="The Broad Institute Genome Sequencing Center for Infectious Disease"/>
            <person name="Wu L."/>
            <person name="Ma J."/>
        </authorList>
    </citation>
    <scope>NUCLEOTIDE SEQUENCE [LARGE SCALE GENOMIC DNA]</scope>
    <source>
        <strain evidence="3 4">JCM 14331</strain>
    </source>
</reference>
<keyword evidence="4" id="KW-1185">Reference proteome</keyword>
<dbReference type="RefSeq" id="WP_226765345.1">
    <property type="nucleotide sequence ID" value="NZ_BAAAEO010000001.1"/>
</dbReference>
<dbReference type="InterPro" id="IPR004360">
    <property type="entry name" value="Glyas_Fos-R_dOase_dom"/>
</dbReference>
<keyword evidence="3" id="KW-0808">Transferase</keyword>
<evidence type="ECO:0000313" key="3">
    <source>
        <dbReference type="EMBL" id="GAA0543360.1"/>
    </source>
</evidence>
<evidence type="ECO:0000256" key="1">
    <source>
        <dbReference type="ARBA" id="ARBA00022723"/>
    </source>
</evidence>
<proteinExistence type="predicted"/>
<dbReference type="InterPro" id="IPR037523">
    <property type="entry name" value="VOC_core"/>
</dbReference>
<dbReference type="NCBIfam" id="NF000496">
    <property type="entry name" value="Fos_GSH"/>
    <property type="match status" value="1"/>
</dbReference>
<dbReference type="SUPFAM" id="SSF54593">
    <property type="entry name" value="Glyoxalase/Bleomycin resistance protein/Dihydroxybiphenyl dioxygenase"/>
    <property type="match status" value="1"/>
</dbReference>
<dbReference type="Pfam" id="PF00903">
    <property type="entry name" value="Glyoxalase"/>
    <property type="match status" value="1"/>
</dbReference>
<dbReference type="Proteomes" id="UP001501169">
    <property type="component" value="Unassembled WGS sequence"/>
</dbReference>
<accession>A0ABN1DHH9</accession>
<comment type="caution">
    <text evidence="3">The sequence shown here is derived from an EMBL/GenBank/DDBJ whole genome shotgun (WGS) entry which is preliminary data.</text>
</comment>
<dbReference type="PANTHER" id="PTHR36113:SF6">
    <property type="entry name" value="FOSFOMYCIN RESISTANCE PROTEIN FOSX"/>
    <property type="match status" value="1"/>
</dbReference>